<sequence>MSPMPPIPPIPPMPSIGGYVLKPSLHKIALGDGKQSTEKRNRVSKNVVIRLDRNVTSQDNGINNPKGRSMRDNFLIHHFHELPGEDLSITVPRAIKDHLREDVNFTRIHRNSA</sequence>
<name>A0ABQ9FAC7_TEGGR</name>
<evidence type="ECO:0000313" key="1">
    <source>
        <dbReference type="EMBL" id="KAJ8314285.1"/>
    </source>
</evidence>
<dbReference type="Proteomes" id="UP001217089">
    <property type="component" value="Unassembled WGS sequence"/>
</dbReference>
<accession>A0ABQ9FAC7</accession>
<dbReference type="EMBL" id="JARBDR010000342">
    <property type="protein sequence ID" value="KAJ8314285.1"/>
    <property type="molecule type" value="Genomic_DNA"/>
</dbReference>
<evidence type="ECO:0000313" key="2">
    <source>
        <dbReference type="Proteomes" id="UP001217089"/>
    </source>
</evidence>
<keyword evidence="2" id="KW-1185">Reference proteome</keyword>
<comment type="caution">
    <text evidence="1">The sequence shown here is derived from an EMBL/GenBank/DDBJ whole genome shotgun (WGS) entry which is preliminary data.</text>
</comment>
<protein>
    <submittedName>
        <fullName evidence="1">Uncharacterized protein</fullName>
    </submittedName>
</protein>
<gene>
    <name evidence="1" type="ORF">KUTeg_008846</name>
</gene>
<reference evidence="1 2" key="1">
    <citation type="submission" date="2022-12" db="EMBL/GenBank/DDBJ databases">
        <title>Chromosome-level genome of Tegillarca granosa.</title>
        <authorList>
            <person name="Kim J."/>
        </authorList>
    </citation>
    <scope>NUCLEOTIDE SEQUENCE [LARGE SCALE GENOMIC DNA]</scope>
    <source>
        <strain evidence="1">Teg-2019</strain>
        <tissue evidence="1">Adductor muscle</tissue>
    </source>
</reference>
<proteinExistence type="predicted"/>
<organism evidence="1 2">
    <name type="scientific">Tegillarca granosa</name>
    <name type="common">Malaysian cockle</name>
    <name type="synonym">Anadara granosa</name>
    <dbReference type="NCBI Taxonomy" id="220873"/>
    <lineage>
        <taxon>Eukaryota</taxon>
        <taxon>Metazoa</taxon>
        <taxon>Spiralia</taxon>
        <taxon>Lophotrochozoa</taxon>
        <taxon>Mollusca</taxon>
        <taxon>Bivalvia</taxon>
        <taxon>Autobranchia</taxon>
        <taxon>Pteriomorphia</taxon>
        <taxon>Arcoida</taxon>
        <taxon>Arcoidea</taxon>
        <taxon>Arcidae</taxon>
        <taxon>Tegillarca</taxon>
    </lineage>
</organism>